<evidence type="ECO:0000313" key="2">
    <source>
        <dbReference type="EMBL" id="MED6221055.1"/>
    </source>
</evidence>
<evidence type="ECO:0000256" key="1">
    <source>
        <dbReference type="SAM" id="MobiDB-lite"/>
    </source>
</evidence>
<proteinExistence type="predicted"/>
<accession>A0ABU6ZGF5</accession>
<dbReference type="Proteomes" id="UP001341840">
    <property type="component" value="Unassembled WGS sequence"/>
</dbReference>
<evidence type="ECO:0000313" key="3">
    <source>
        <dbReference type="Proteomes" id="UP001341840"/>
    </source>
</evidence>
<organism evidence="2 3">
    <name type="scientific">Stylosanthes scabra</name>
    <dbReference type="NCBI Taxonomy" id="79078"/>
    <lineage>
        <taxon>Eukaryota</taxon>
        <taxon>Viridiplantae</taxon>
        <taxon>Streptophyta</taxon>
        <taxon>Embryophyta</taxon>
        <taxon>Tracheophyta</taxon>
        <taxon>Spermatophyta</taxon>
        <taxon>Magnoliopsida</taxon>
        <taxon>eudicotyledons</taxon>
        <taxon>Gunneridae</taxon>
        <taxon>Pentapetalae</taxon>
        <taxon>rosids</taxon>
        <taxon>fabids</taxon>
        <taxon>Fabales</taxon>
        <taxon>Fabaceae</taxon>
        <taxon>Papilionoideae</taxon>
        <taxon>50 kb inversion clade</taxon>
        <taxon>dalbergioids sensu lato</taxon>
        <taxon>Dalbergieae</taxon>
        <taxon>Pterocarpus clade</taxon>
        <taxon>Stylosanthes</taxon>
    </lineage>
</organism>
<comment type="caution">
    <text evidence="2">The sequence shown here is derived from an EMBL/GenBank/DDBJ whole genome shotgun (WGS) entry which is preliminary data.</text>
</comment>
<keyword evidence="3" id="KW-1185">Reference proteome</keyword>
<protein>
    <recommendedName>
        <fullName evidence="4">Myb/SANT-like domain-containing protein</fullName>
    </recommendedName>
</protein>
<dbReference type="PANTHER" id="PTHR46250:SF18">
    <property type="entry name" value="MYB_SANT-LIKE DOMAIN-CONTAINING PROTEIN"/>
    <property type="match status" value="1"/>
</dbReference>
<feature type="compositionally biased region" description="Acidic residues" evidence="1">
    <location>
        <begin position="125"/>
        <end position="134"/>
    </location>
</feature>
<evidence type="ECO:0008006" key="4">
    <source>
        <dbReference type="Google" id="ProtNLM"/>
    </source>
</evidence>
<feature type="region of interest" description="Disordered" evidence="1">
    <location>
        <begin position="125"/>
        <end position="151"/>
    </location>
</feature>
<reference evidence="2 3" key="1">
    <citation type="journal article" date="2023" name="Plants (Basel)">
        <title>Bridging the Gap: Combining Genomics and Transcriptomics Approaches to Understand Stylosanthes scabra, an Orphan Legume from the Brazilian Caatinga.</title>
        <authorList>
            <person name="Ferreira-Neto J.R.C."/>
            <person name="da Silva M.D."/>
            <person name="Binneck E."/>
            <person name="de Melo N.F."/>
            <person name="da Silva R.H."/>
            <person name="de Melo A.L.T.M."/>
            <person name="Pandolfi V."/>
            <person name="Bustamante F.O."/>
            <person name="Brasileiro-Vidal A.C."/>
            <person name="Benko-Iseppon A.M."/>
        </authorList>
    </citation>
    <scope>NUCLEOTIDE SEQUENCE [LARGE SCALE GENOMIC DNA]</scope>
    <source>
        <tissue evidence="2">Leaves</tissue>
    </source>
</reference>
<dbReference type="EMBL" id="JASCZI010272212">
    <property type="protein sequence ID" value="MED6221055.1"/>
    <property type="molecule type" value="Genomic_DNA"/>
</dbReference>
<dbReference type="PANTHER" id="PTHR46250">
    <property type="entry name" value="MYB/SANT-LIKE DNA-BINDING DOMAIN PROTEIN-RELATED"/>
    <property type="match status" value="1"/>
</dbReference>
<sequence>MQTKRKWTSFEDAKLVECLVELTTTSWKCDNETFKSSYSRQLEKMLHKRIPKCDLRSHPNVNGLFNKSFSHFEELGVVFGKDRAQGGNNAENIAQAIANMEVEREANFSDLQVNENIQVNLDEAEAEFEADSEEPPTPGVVAPDAPSAFDA</sequence>
<name>A0ABU6ZGF5_9FABA</name>
<gene>
    <name evidence="2" type="ORF">PIB30_050734</name>
</gene>